<feature type="domain" description="DNA helicase Pif1-like 2B" evidence="5">
    <location>
        <begin position="1182"/>
        <end position="1225"/>
    </location>
</feature>
<keyword evidence="1" id="KW-0547">Nucleotide-binding</keyword>
<gene>
    <name evidence="7" type="primary">LOC106819530</name>
</gene>
<comment type="catalytic activity">
    <reaction evidence="1">
        <text>ATP + H2O = ADP + phosphate + H(+)</text>
        <dbReference type="Rhea" id="RHEA:13065"/>
        <dbReference type="ChEBI" id="CHEBI:15377"/>
        <dbReference type="ChEBI" id="CHEBI:15378"/>
        <dbReference type="ChEBI" id="CHEBI:30616"/>
        <dbReference type="ChEBI" id="CHEBI:43474"/>
        <dbReference type="ChEBI" id="CHEBI:456216"/>
        <dbReference type="EC" id="5.6.2.3"/>
    </reaction>
</comment>
<protein>
    <recommendedName>
        <fullName evidence="1">ATP-dependent DNA helicase</fullName>
        <ecNumber evidence="1">5.6.2.3</ecNumber>
    </recommendedName>
</protein>
<keyword evidence="1" id="KW-0234">DNA repair</keyword>
<dbReference type="Proteomes" id="UP000695022">
    <property type="component" value="Unplaced"/>
</dbReference>
<evidence type="ECO:0000259" key="4">
    <source>
        <dbReference type="Pfam" id="PF14214"/>
    </source>
</evidence>
<evidence type="ECO:0000313" key="7">
    <source>
        <dbReference type="RefSeq" id="XP_014679633.1"/>
    </source>
</evidence>
<dbReference type="GeneID" id="106819530"/>
<dbReference type="PANTHER" id="PTHR10492">
    <property type="match status" value="1"/>
</dbReference>
<keyword evidence="1" id="KW-0347">Helicase</keyword>
<evidence type="ECO:0000259" key="3">
    <source>
        <dbReference type="Pfam" id="PF05970"/>
    </source>
</evidence>
<dbReference type="InterPro" id="IPR027417">
    <property type="entry name" value="P-loop_NTPase"/>
</dbReference>
<evidence type="ECO:0000259" key="5">
    <source>
        <dbReference type="Pfam" id="PF21530"/>
    </source>
</evidence>
<dbReference type="SUPFAM" id="SSF52540">
    <property type="entry name" value="P-loop containing nucleoside triphosphate hydrolases"/>
    <property type="match status" value="2"/>
</dbReference>
<comment type="cofactor">
    <cofactor evidence="1">
        <name>Mg(2+)</name>
        <dbReference type="ChEBI" id="CHEBI:18420"/>
    </cofactor>
</comment>
<evidence type="ECO:0000313" key="6">
    <source>
        <dbReference type="Proteomes" id="UP000695022"/>
    </source>
</evidence>
<dbReference type="Pfam" id="PF05970">
    <property type="entry name" value="PIF1"/>
    <property type="match status" value="1"/>
</dbReference>
<dbReference type="InterPro" id="IPR049163">
    <property type="entry name" value="Pif1-like_2B_dom"/>
</dbReference>
<sequence length="1245" mass="141115">MVKRKTSLNKTTRTAAHMTAKRQRPSVDVAHQQPQHPEAYGYVEEHFTPQTCIGPMNKICQHCQAATFTNEPPGFCCCNGKIKLPCYPQPPPYLSSLLNDDEHFLCNIRTYNCAFQMTSFACTTRQLSGWNPTFTVQRQVFHNIGSMYPQPNRPPQFLQIYFIDNKVDEVNTRLSIANQLKPEIVANLRDMLHEHNQYVKAFKTAADTLHNINAPDLTVVIHEDKPPSNEHARRFNIPVANEVAILMPNEPTASRDIVIHQRDVESERLHFLRREQKTLRADNYSNLQDSLLTADSNPASLGQRVVLPARFTGGPRYMHQKQQDAITYVREFGRPDLFITTTTNPKWHEIIDNLLPHQTAPDRPDIVVRVFNQKLRKLMHMLKNGCFGDVQAWLYSVEFQKRGLPHAHILIWLNPQSKVTPQDIDLIISAEIPSPTDTPVLHELVKSHMIHGPCGPINRNSPCMKNNQCTKSFPKHFIDTTMTGHDGYPNYRRRMEEDGGHTISLKKNVNRTMQHIIISNQWVVLYNPFLLRQMDSHTNVELCMSVKSIKYVLKYVNKGIDQAIYSLQQDTSAPTPTDEIAQYQHARYVGSTEAAYRLLKLLVYEHFPPVCHLAVHLENGQRVYFSDTTTAQELTNRQPPKTTLTEFFTLCQQDTFARTLTYPQIPQYYTWNNNKWVRRKRGTPVPNHPSIFKTSCLGRVYTISPSQGECYFLRLLLHEKKGPQSFQHLKQVQEVICSTFRQACLLLGLIADDNHLHKALSEANESSSPAQLRNLFAIILTSCEPADPPNLWEQHKDNMSEDLFFPSSQHNLNDDQIANVYNSCLLQIQRKVLQIGGQQLHKYGLNVNHNNADYDTIEYNRYTQYSTSEQQTFLAENEDKLTKEQRHIFDLFCAKVHNSQPGIVFLDAPGGTGKSFLVNLILARICSEKKIAIATASSGIAATILTGGRTLHATFKIPLDVHMQDMPTCAIKKGSTLAKVIINCSALIVDEAPMTHKAAFEVVDRTLQDIRGNTQPFGGIPTLLCGDFRQILPVVKNGTQANIIEASIKRSHLWQYVHMVHFHKNLRAHLTGDSNATAYSHLLMSIGDGTYPVTEPPSTIFLPDNLQTTNDQEQLIQAIFKDLPTKHTNNQWLLQRAILAPLNDTVATLNHHILNMMPGEQITYKSFDSTLTVKEAVHFPVDFLNSLNIAGLPPHKLNLKLGSPIIVLRSLDPPNITNGTRCRVTACHANVIEVVILHGPATGKT</sequence>
<feature type="domain" description="Helitron helicase-like" evidence="4">
    <location>
        <begin position="263"/>
        <end position="411"/>
    </location>
</feature>
<dbReference type="EC" id="5.6.2.3" evidence="1"/>
<dbReference type="Pfam" id="PF14214">
    <property type="entry name" value="Helitron_like_N"/>
    <property type="match status" value="1"/>
</dbReference>
<feature type="non-terminal residue" evidence="7">
    <location>
        <position position="1245"/>
    </location>
</feature>
<feature type="domain" description="DNA helicase Pif1-like DEAD-box helicase" evidence="3">
    <location>
        <begin position="880"/>
        <end position="1092"/>
    </location>
</feature>
<proteinExistence type="inferred from homology"/>
<accession>A0ABM1F5B2</accession>
<dbReference type="Pfam" id="PF21530">
    <property type="entry name" value="Pif1_2B_dom"/>
    <property type="match status" value="1"/>
</dbReference>
<keyword evidence="1" id="KW-0233">DNA recombination</keyword>
<feature type="region of interest" description="Disordered" evidence="2">
    <location>
        <begin position="1"/>
        <end position="30"/>
    </location>
</feature>
<dbReference type="PANTHER" id="PTHR10492:SF57">
    <property type="entry name" value="ATP-DEPENDENT DNA HELICASE"/>
    <property type="match status" value="1"/>
</dbReference>
<keyword evidence="1" id="KW-0227">DNA damage</keyword>
<reference evidence="7" key="1">
    <citation type="submission" date="2025-08" db="UniProtKB">
        <authorList>
            <consortium name="RefSeq"/>
        </authorList>
    </citation>
    <scope>IDENTIFICATION</scope>
</reference>
<keyword evidence="6" id="KW-1185">Reference proteome</keyword>
<dbReference type="RefSeq" id="XP_014679633.1">
    <property type="nucleotide sequence ID" value="XM_014824147.1"/>
</dbReference>
<evidence type="ECO:0000256" key="2">
    <source>
        <dbReference type="SAM" id="MobiDB-lite"/>
    </source>
</evidence>
<keyword evidence="1" id="KW-0378">Hydrolase</keyword>
<name>A0ABM1F5B2_PRICU</name>
<dbReference type="InterPro" id="IPR025476">
    <property type="entry name" value="Helitron_helicase-like"/>
</dbReference>
<evidence type="ECO:0000256" key="1">
    <source>
        <dbReference type="RuleBase" id="RU363044"/>
    </source>
</evidence>
<comment type="similarity">
    <text evidence="1">Belongs to the helicase family.</text>
</comment>
<keyword evidence="1" id="KW-0067">ATP-binding</keyword>
<dbReference type="Gene3D" id="3.40.50.300">
    <property type="entry name" value="P-loop containing nucleotide triphosphate hydrolases"/>
    <property type="match status" value="1"/>
</dbReference>
<dbReference type="InterPro" id="IPR010285">
    <property type="entry name" value="DNA_helicase_pif1-like_DEAD"/>
</dbReference>
<organism evidence="6 7">
    <name type="scientific">Priapulus caudatus</name>
    <name type="common">Priapulid worm</name>
    <dbReference type="NCBI Taxonomy" id="37621"/>
    <lineage>
        <taxon>Eukaryota</taxon>
        <taxon>Metazoa</taxon>
        <taxon>Ecdysozoa</taxon>
        <taxon>Scalidophora</taxon>
        <taxon>Priapulida</taxon>
        <taxon>Priapulimorpha</taxon>
        <taxon>Priapulimorphida</taxon>
        <taxon>Priapulidae</taxon>
        <taxon>Priapulus</taxon>
    </lineage>
</organism>